<dbReference type="GO" id="GO:0005524">
    <property type="term" value="F:ATP binding"/>
    <property type="evidence" value="ECO:0007669"/>
    <property type="project" value="UniProtKB-KW"/>
</dbReference>
<reference evidence="10" key="1">
    <citation type="journal article" date="2014" name="Int. J. Syst. Evol. Microbiol.">
        <title>Complete genome sequence of Corynebacterium casei LMG S-19264T (=DSM 44701T), isolated from a smear-ripened cheese.</title>
        <authorList>
            <consortium name="US DOE Joint Genome Institute (JGI-PGF)"/>
            <person name="Walter F."/>
            <person name="Albersmeier A."/>
            <person name="Kalinowski J."/>
            <person name="Ruckert C."/>
        </authorList>
    </citation>
    <scope>NUCLEOTIDE SEQUENCE</scope>
    <source>
        <strain evidence="10">JCM 14359</strain>
    </source>
</reference>
<feature type="domain" description="Histidine kinase" evidence="9">
    <location>
        <begin position="153"/>
        <end position="351"/>
    </location>
</feature>
<keyword evidence="3" id="KW-0597">Phosphoprotein</keyword>
<dbReference type="RefSeq" id="WP_188787545.1">
    <property type="nucleotide sequence ID" value="NZ_BMOC01000015.1"/>
</dbReference>
<dbReference type="SMART" id="SM00387">
    <property type="entry name" value="HATPase_c"/>
    <property type="match status" value="1"/>
</dbReference>
<dbReference type="EC" id="2.7.13.3" evidence="2"/>
<evidence type="ECO:0000256" key="4">
    <source>
        <dbReference type="ARBA" id="ARBA00022679"/>
    </source>
</evidence>
<evidence type="ECO:0000256" key="6">
    <source>
        <dbReference type="ARBA" id="ARBA00022777"/>
    </source>
</evidence>
<sequence>MNPDQAREWSPLLLLAAGAVLFVAAVSHHGQELSVLGVSAGPLAALFLDGPPALGLAYAGYWLFRSELPPWGTWKTVVWSLSGTLLLVGVMSATFLVRLSEGRTVAEPVFPLLIAAEAGGIAGLAAGYYNVQARTDARRSRTTTNALAFINDLIRHDLRNDLTVIRGHADLLSDSPGDGGGNPAVVIEKTDEALSRIETSRVIADTLIGDPAFEPVDLVPVVTELAARASNTATVTVETDLPDSAVVTANSGVRSVVDNLLENAVEHNDGDDPQVAVVVTAGAGVVRLTVADNGPGIPDDRKDTVFEPGTDGSGGGLSLVYTLVTGYGGDVWIEDADPRGTRFVVELPRGDGEPPE</sequence>
<dbReference type="GO" id="GO:0000155">
    <property type="term" value="F:phosphorelay sensor kinase activity"/>
    <property type="evidence" value="ECO:0007669"/>
    <property type="project" value="InterPro"/>
</dbReference>
<name>A0A830ES70_9EURY</name>
<dbReference type="InterPro" id="IPR031623">
    <property type="entry name" value="HisKA_4TM"/>
</dbReference>
<keyword evidence="7" id="KW-0067">ATP-binding</keyword>
<dbReference type="GO" id="GO:0005886">
    <property type="term" value="C:plasma membrane"/>
    <property type="evidence" value="ECO:0007669"/>
    <property type="project" value="UniProtKB-SubCell"/>
</dbReference>
<feature type="transmembrane region" description="Helical" evidence="8">
    <location>
        <begin position="109"/>
        <end position="131"/>
    </location>
</feature>
<comment type="catalytic activity">
    <reaction evidence="1">
        <text>ATP + protein L-histidine = ADP + protein N-phospho-L-histidine.</text>
        <dbReference type="EC" id="2.7.13.3"/>
    </reaction>
</comment>
<protein>
    <recommendedName>
        <fullName evidence="2">histidine kinase</fullName>
        <ecNumber evidence="2">2.7.13.3</ecNumber>
    </recommendedName>
</protein>
<dbReference type="PANTHER" id="PTHR44936">
    <property type="entry name" value="SENSOR PROTEIN CREC"/>
    <property type="match status" value="1"/>
</dbReference>
<evidence type="ECO:0000256" key="5">
    <source>
        <dbReference type="ARBA" id="ARBA00022741"/>
    </source>
</evidence>
<dbReference type="Gene3D" id="3.30.565.10">
    <property type="entry name" value="Histidine kinase-like ATPase, C-terminal domain"/>
    <property type="match status" value="1"/>
</dbReference>
<dbReference type="InterPro" id="IPR003594">
    <property type="entry name" value="HATPase_dom"/>
</dbReference>
<keyword evidence="8" id="KW-0472">Membrane</keyword>
<dbReference type="InterPro" id="IPR005467">
    <property type="entry name" value="His_kinase_dom"/>
</dbReference>
<dbReference type="InterPro" id="IPR036890">
    <property type="entry name" value="HATPase_C_sf"/>
</dbReference>
<dbReference type="InterPro" id="IPR050980">
    <property type="entry name" value="2C_sensor_his_kinase"/>
</dbReference>
<evidence type="ECO:0000256" key="8">
    <source>
        <dbReference type="SAM" id="Phobius"/>
    </source>
</evidence>
<dbReference type="Proteomes" id="UP000653099">
    <property type="component" value="Unassembled WGS sequence"/>
</dbReference>
<dbReference type="SUPFAM" id="SSF55874">
    <property type="entry name" value="ATPase domain of HSP90 chaperone/DNA topoisomerase II/histidine kinase"/>
    <property type="match status" value="1"/>
</dbReference>
<dbReference type="InterPro" id="IPR004358">
    <property type="entry name" value="Sig_transdc_His_kin-like_C"/>
</dbReference>
<reference evidence="10" key="2">
    <citation type="submission" date="2020-09" db="EMBL/GenBank/DDBJ databases">
        <authorList>
            <person name="Sun Q."/>
            <person name="Ohkuma M."/>
        </authorList>
    </citation>
    <scope>NUCLEOTIDE SEQUENCE</scope>
    <source>
        <strain evidence="10">JCM 14359</strain>
    </source>
</reference>
<keyword evidence="8" id="KW-0812">Transmembrane</keyword>
<feature type="transmembrane region" description="Helical" evidence="8">
    <location>
        <begin position="76"/>
        <end position="97"/>
    </location>
</feature>
<gene>
    <name evidence="10" type="ORF">GCM10008995_22830</name>
</gene>
<evidence type="ECO:0000256" key="7">
    <source>
        <dbReference type="ARBA" id="ARBA00022840"/>
    </source>
</evidence>
<dbReference type="CDD" id="cd00075">
    <property type="entry name" value="HATPase"/>
    <property type="match status" value="1"/>
</dbReference>
<evidence type="ECO:0000256" key="3">
    <source>
        <dbReference type="ARBA" id="ARBA00022553"/>
    </source>
</evidence>
<keyword evidence="11" id="KW-1185">Reference proteome</keyword>
<proteinExistence type="predicted"/>
<feature type="transmembrane region" description="Helical" evidence="8">
    <location>
        <begin position="43"/>
        <end position="64"/>
    </location>
</feature>
<dbReference type="PRINTS" id="PR00344">
    <property type="entry name" value="BCTRLSENSOR"/>
</dbReference>
<evidence type="ECO:0000313" key="11">
    <source>
        <dbReference type="Proteomes" id="UP000653099"/>
    </source>
</evidence>
<comment type="caution">
    <text evidence="10">The sequence shown here is derived from an EMBL/GenBank/DDBJ whole genome shotgun (WGS) entry which is preliminary data.</text>
</comment>
<keyword evidence="4" id="KW-0808">Transferase</keyword>
<evidence type="ECO:0000259" key="9">
    <source>
        <dbReference type="PROSITE" id="PS50109"/>
    </source>
</evidence>
<evidence type="ECO:0000256" key="1">
    <source>
        <dbReference type="ARBA" id="ARBA00000085"/>
    </source>
</evidence>
<keyword evidence="6" id="KW-0418">Kinase</keyword>
<dbReference type="OrthoDB" id="3369at2157"/>
<keyword evidence="8" id="KW-1133">Transmembrane helix</keyword>
<dbReference type="Pfam" id="PF02518">
    <property type="entry name" value="HATPase_c"/>
    <property type="match status" value="1"/>
</dbReference>
<dbReference type="PROSITE" id="PS50109">
    <property type="entry name" value="HIS_KIN"/>
    <property type="match status" value="1"/>
</dbReference>
<dbReference type="EMBL" id="BMOC01000015">
    <property type="protein sequence ID" value="GGJ12388.1"/>
    <property type="molecule type" value="Genomic_DNA"/>
</dbReference>
<evidence type="ECO:0000256" key="2">
    <source>
        <dbReference type="ARBA" id="ARBA00012438"/>
    </source>
</evidence>
<dbReference type="CDD" id="cd00082">
    <property type="entry name" value="HisKA"/>
    <property type="match status" value="1"/>
</dbReference>
<dbReference type="Pfam" id="PF16926">
    <property type="entry name" value="HisKA_4TM"/>
    <property type="match status" value="1"/>
</dbReference>
<dbReference type="InterPro" id="IPR003661">
    <property type="entry name" value="HisK_dim/P_dom"/>
</dbReference>
<accession>A0A830ES70</accession>
<dbReference type="AlphaFoldDB" id="A0A830ES70"/>
<dbReference type="PANTHER" id="PTHR44936:SF10">
    <property type="entry name" value="SENSOR PROTEIN RSTB"/>
    <property type="match status" value="1"/>
</dbReference>
<keyword evidence="5" id="KW-0547">Nucleotide-binding</keyword>
<evidence type="ECO:0000313" key="10">
    <source>
        <dbReference type="EMBL" id="GGJ12388.1"/>
    </source>
</evidence>
<organism evidence="10 11">
    <name type="scientific">Halobellus salinus</name>
    <dbReference type="NCBI Taxonomy" id="931585"/>
    <lineage>
        <taxon>Archaea</taxon>
        <taxon>Methanobacteriati</taxon>
        <taxon>Methanobacteriota</taxon>
        <taxon>Stenosarchaea group</taxon>
        <taxon>Halobacteria</taxon>
        <taxon>Halobacteriales</taxon>
        <taxon>Haloferacaceae</taxon>
        <taxon>Halobellus</taxon>
    </lineage>
</organism>